<organism evidence="2 3">
    <name type="scientific">Araneus ventricosus</name>
    <name type="common">Orbweaver spider</name>
    <name type="synonym">Epeira ventricosa</name>
    <dbReference type="NCBI Taxonomy" id="182803"/>
    <lineage>
        <taxon>Eukaryota</taxon>
        <taxon>Metazoa</taxon>
        <taxon>Ecdysozoa</taxon>
        <taxon>Arthropoda</taxon>
        <taxon>Chelicerata</taxon>
        <taxon>Arachnida</taxon>
        <taxon>Araneae</taxon>
        <taxon>Araneomorphae</taxon>
        <taxon>Entelegynae</taxon>
        <taxon>Araneoidea</taxon>
        <taxon>Araneidae</taxon>
        <taxon>Araneus</taxon>
    </lineage>
</organism>
<evidence type="ECO:0000313" key="2">
    <source>
        <dbReference type="EMBL" id="GBM54321.1"/>
    </source>
</evidence>
<dbReference type="OrthoDB" id="616263at2759"/>
<proteinExistence type="predicted"/>
<name>A0A4Y2GLX2_ARAVE</name>
<dbReference type="InterPro" id="IPR036397">
    <property type="entry name" value="RNaseH_sf"/>
</dbReference>
<feature type="compositionally biased region" description="Basic and acidic residues" evidence="1">
    <location>
        <begin position="101"/>
        <end position="121"/>
    </location>
</feature>
<protein>
    <submittedName>
        <fullName evidence="2">Uncharacterized protein</fullName>
    </submittedName>
</protein>
<comment type="caution">
    <text evidence="2">The sequence shown here is derived from an EMBL/GenBank/DDBJ whole genome shotgun (WGS) entry which is preliminary data.</text>
</comment>
<evidence type="ECO:0000313" key="3">
    <source>
        <dbReference type="Proteomes" id="UP000499080"/>
    </source>
</evidence>
<accession>A0A4Y2GLX2</accession>
<dbReference type="AlphaFoldDB" id="A0A4Y2GLX2"/>
<dbReference type="Proteomes" id="UP000499080">
    <property type="component" value="Unassembled WGS sequence"/>
</dbReference>
<reference evidence="2 3" key="1">
    <citation type="journal article" date="2019" name="Sci. Rep.">
        <title>Orb-weaving spider Araneus ventricosus genome elucidates the spidroin gene catalogue.</title>
        <authorList>
            <person name="Kono N."/>
            <person name="Nakamura H."/>
            <person name="Ohtoshi R."/>
            <person name="Moran D.A.P."/>
            <person name="Shinohara A."/>
            <person name="Yoshida Y."/>
            <person name="Fujiwara M."/>
            <person name="Mori M."/>
            <person name="Tomita M."/>
            <person name="Arakawa K."/>
        </authorList>
    </citation>
    <scope>NUCLEOTIDE SEQUENCE [LARGE SCALE GENOMIC DNA]</scope>
</reference>
<dbReference type="EMBL" id="BGPR01001453">
    <property type="protein sequence ID" value="GBM54321.1"/>
    <property type="molecule type" value="Genomic_DNA"/>
</dbReference>
<gene>
    <name evidence="2" type="ORF">AVEN_145930_1</name>
</gene>
<keyword evidence="3" id="KW-1185">Reference proteome</keyword>
<sequence>MLKHKTRCIQAQSPRNNPAASVLEGDSCDCLVISVRSFGTHLHLFPALKSPLSGHHFRNNEEMQQAVNFLRSLGTDFHQDGFLKLNSRYDKCINVGGKYSLQHDDESPNGRNRAVCEDLRPRPGAVSGRPPEPQHLAGPQPQLHSQQ</sequence>
<feature type="region of interest" description="Disordered" evidence="1">
    <location>
        <begin position="100"/>
        <end position="147"/>
    </location>
</feature>
<dbReference type="GO" id="GO:0003676">
    <property type="term" value="F:nucleic acid binding"/>
    <property type="evidence" value="ECO:0007669"/>
    <property type="project" value="InterPro"/>
</dbReference>
<evidence type="ECO:0000256" key="1">
    <source>
        <dbReference type="SAM" id="MobiDB-lite"/>
    </source>
</evidence>
<dbReference type="Gene3D" id="3.30.420.10">
    <property type="entry name" value="Ribonuclease H-like superfamily/Ribonuclease H"/>
    <property type="match status" value="1"/>
</dbReference>